<dbReference type="EMBL" id="JAGJCB010000003">
    <property type="protein sequence ID" value="MBP0903209.1"/>
    <property type="molecule type" value="Genomic_DNA"/>
</dbReference>
<evidence type="ECO:0000313" key="1">
    <source>
        <dbReference type="EMBL" id="MBP0903209.1"/>
    </source>
</evidence>
<reference evidence="1 2" key="1">
    <citation type="submission" date="2021-04" db="EMBL/GenBank/DDBJ databases">
        <title>Mariniflexile gromovii gen. nov., sp. nov., a gliding bacterium isolated from the sea urchin Strongylocentrotus intermedius.</title>
        <authorList>
            <person name="Ko S."/>
            <person name="Le V."/>
            <person name="Ahn C.-Y."/>
            <person name="Oh H.-M."/>
        </authorList>
    </citation>
    <scope>NUCLEOTIDE SEQUENCE [LARGE SCALE GENOMIC DNA]</scope>
    <source>
        <strain evidence="1 2">KCTC 12570</strain>
    </source>
</reference>
<organism evidence="1 2">
    <name type="scientific">Mariniflexile gromovii</name>
    <dbReference type="NCBI Taxonomy" id="362523"/>
    <lineage>
        <taxon>Bacteria</taxon>
        <taxon>Pseudomonadati</taxon>
        <taxon>Bacteroidota</taxon>
        <taxon>Flavobacteriia</taxon>
        <taxon>Flavobacteriales</taxon>
        <taxon>Flavobacteriaceae</taxon>
        <taxon>Mariniflexile</taxon>
    </lineage>
</organism>
<gene>
    <name evidence="1" type="ORF">J8H85_05160</name>
</gene>
<dbReference type="InterPro" id="IPR036249">
    <property type="entry name" value="Thioredoxin-like_sf"/>
</dbReference>
<dbReference type="RefSeq" id="WP_209653302.1">
    <property type="nucleotide sequence ID" value="NZ_JAGJCB010000003.1"/>
</dbReference>
<comment type="caution">
    <text evidence="1">The sequence shown here is derived from an EMBL/GenBank/DDBJ whole genome shotgun (WGS) entry which is preliminary data.</text>
</comment>
<dbReference type="SUPFAM" id="SSF52833">
    <property type="entry name" value="Thioredoxin-like"/>
    <property type="match status" value="1"/>
</dbReference>
<dbReference type="Gene3D" id="3.40.30.10">
    <property type="entry name" value="Glutaredoxin"/>
    <property type="match status" value="1"/>
</dbReference>
<proteinExistence type="predicted"/>
<dbReference type="Proteomes" id="UP000670776">
    <property type="component" value="Unassembled WGS sequence"/>
</dbReference>
<sequence length="411" mass="48000">MSFISCSKKDGITIRGKIHGNFSITDEIEYTTPVNGTWFYGAKKTVDLDSLGNFIISLKTDVTSFITLYIPNKASAILLVEPDEKYEIDFYLNSKDQKVKIKGKSSEALTLYNSFALPEFYVLSNSNELLKDSLLATISSKITTLKKKEILQFQNYFENQNVTKDFYDLAELDRKYYYSALETSIAFINYKGDFDSNETQNAIWKGLFGISLPTDSFDIRSPWSFSLISNYIDFIQSKDEIDDFDKIREIYEQGKIHSYNINRAKKYLKGKVLEYYYATYILSNSYENKDNSKELITLFENFKKEYPNSNYTKHLKPQVQPIIDFHNKIMESTNNKKIYLVENYKSIDTFEELMKTLEGQKVLVDIWGTWCSPCKREFQEKDKSVEFLKSKKITTLYICEGKTEKKRYGKK</sequence>
<protein>
    <submittedName>
        <fullName evidence="1">Thioredoxin family protein</fullName>
    </submittedName>
</protein>
<accession>A0ABS4BRK8</accession>
<dbReference type="CDD" id="cd02947">
    <property type="entry name" value="TRX_family"/>
    <property type="match status" value="1"/>
</dbReference>
<evidence type="ECO:0000313" key="2">
    <source>
        <dbReference type="Proteomes" id="UP000670776"/>
    </source>
</evidence>
<keyword evidence="2" id="KW-1185">Reference proteome</keyword>
<name>A0ABS4BRK8_9FLAO</name>